<dbReference type="Pfam" id="PF13302">
    <property type="entry name" value="Acetyltransf_3"/>
    <property type="match status" value="2"/>
</dbReference>
<dbReference type="PANTHER" id="PTHR43792">
    <property type="entry name" value="GNAT FAMILY, PUTATIVE (AFU_ORTHOLOGUE AFUA_3G00765)-RELATED-RELATED"/>
    <property type="match status" value="1"/>
</dbReference>
<dbReference type="InterPro" id="IPR016181">
    <property type="entry name" value="Acyl_CoA_acyltransferase"/>
</dbReference>
<dbReference type="InterPro" id="IPR000182">
    <property type="entry name" value="GNAT_dom"/>
</dbReference>
<dbReference type="AlphaFoldDB" id="A0A8H6ELX8"/>
<dbReference type="PROSITE" id="PS51186">
    <property type="entry name" value="GNAT"/>
    <property type="match status" value="1"/>
</dbReference>
<dbReference type="InterPro" id="IPR051531">
    <property type="entry name" value="N-acetyltransferase"/>
</dbReference>
<name>A0A8H6ELX8_9HELO</name>
<dbReference type="GO" id="GO:0016747">
    <property type="term" value="F:acyltransferase activity, transferring groups other than amino-acyl groups"/>
    <property type="evidence" value="ECO:0007669"/>
    <property type="project" value="InterPro"/>
</dbReference>
<dbReference type="EMBL" id="JABFCT010000003">
    <property type="protein sequence ID" value="KAF5876989.1"/>
    <property type="molecule type" value="Genomic_DNA"/>
</dbReference>
<gene>
    <name evidence="2" type="ORF">Bfra_001347</name>
</gene>
<dbReference type="GeneID" id="59255473"/>
<keyword evidence="3" id="KW-1185">Reference proteome</keyword>
<evidence type="ECO:0000313" key="2">
    <source>
        <dbReference type="EMBL" id="KAF5876989.1"/>
    </source>
</evidence>
<organism evidence="2 3">
    <name type="scientific">Botrytis fragariae</name>
    <dbReference type="NCBI Taxonomy" id="1964551"/>
    <lineage>
        <taxon>Eukaryota</taxon>
        <taxon>Fungi</taxon>
        <taxon>Dikarya</taxon>
        <taxon>Ascomycota</taxon>
        <taxon>Pezizomycotina</taxon>
        <taxon>Leotiomycetes</taxon>
        <taxon>Helotiales</taxon>
        <taxon>Sclerotiniaceae</taxon>
        <taxon>Botrytis</taxon>
    </lineage>
</organism>
<dbReference type="SUPFAM" id="SSF55729">
    <property type="entry name" value="Acyl-CoA N-acyltransferases (Nat)"/>
    <property type="match status" value="2"/>
</dbReference>
<sequence>MAQYAAQSERLWLEPLTVEKHLDGYHKMISDPRAISWTKPSESIAESKAYMIERTPNPEKPWIENYAILLRPTTPTSADQKPELIGAIGVIRVETGHGAEIGYGIHAGYHGKGFATEAMKLFLGLYWSKEREGDWNTLLAAIDPENIASQRVVKKVGFKEGDLQDEEHEVWVKGGKEKKPILSEPRIAEWSTRAPNTQLEQTKGRILESMSSVQFPMWAIMAPTTSSVPASVADKREGQEMEMIGIIGISHKPENVGYKIHPDHWGKGYMTEALRLFVEMFWNLEEKKSLSQIIAAYTPGNDASARVLEKVGFKTGKLLRGEIELWFDRGQNRKSDIQCMYIDRPGSNE</sequence>
<accession>A0A8H6ELX8</accession>
<protein>
    <submittedName>
        <fullName evidence="2">Putative gnat family protein</fullName>
    </submittedName>
</protein>
<comment type="caution">
    <text evidence="2">The sequence shown here is derived from an EMBL/GenBank/DDBJ whole genome shotgun (WGS) entry which is preliminary data.</text>
</comment>
<evidence type="ECO:0000259" key="1">
    <source>
        <dbReference type="PROSITE" id="PS51186"/>
    </source>
</evidence>
<evidence type="ECO:0000313" key="3">
    <source>
        <dbReference type="Proteomes" id="UP000531561"/>
    </source>
</evidence>
<dbReference type="OrthoDB" id="4072826at2759"/>
<dbReference type="PANTHER" id="PTHR43792:SF1">
    <property type="entry name" value="N-ACETYLTRANSFERASE DOMAIN-CONTAINING PROTEIN"/>
    <property type="match status" value="1"/>
</dbReference>
<feature type="domain" description="N-acetyltransferase" evidence="1">
    <location>
        <begin position="30"/>
        <end position="182"/>
    </location>
</feature>
<dbReference type="RefSeq" id="XP_037195935.1">
    <property type="nucleotide sequence ID" value="XM_037331781.1"/>
</dbReference>
<proteinExistence type="predicted"/>
<dbReference type="Proteomes" id="UP000531561">
    <property type="component" value="Unassembled WGS sequence"/>
</dbReference>
<dbReference type="Gene3D" id="3.40.630.30">
    <property type="match status" value="2"/>
</dbReference>
<reference evidence="2 3" key="1">
    <citation type="journal article" date="2020" name="Phytopathology">
        <title>A high-quality genome resource of Botrytis fragariae, a new and rapidly spreading fungal pathogen causing strawberry gray mold in the U.S.A.</title>
        <authorList>
            <person name="Wu Y."/>
            <person name="Saski C.A."/>
            <person name="Schnabel G."/>
            <person name="Xiao S."/>
            <person name="Hu M."/>
        </authorList>
    </citation>
    <scope>NUCLEOTIDE SEQUENCE [LARGE SCALE GENOMIC DNA]</scope>
    <source>
        <strain evidence="2 3">BVB16</strain>
    </source>
</reference>